<dbReference type="Proteomes" id="UP000300879">
    <property type="component" value="Chromosome"/>
</dbReference>
<sequence>MKLDEVEWKGSSGNVEQPLQMSLEDIHHRLERSGIPSRIKGPLEGDALSMPSRYAASYLVTVYSLEDAEVCKLMASNAGYLQTPMQGMGHSGSSDGLHARLCRAAIRTLYVLGLERGEVTISLLPGRRYVVEHIARRSHSDNGKPRQDSSLKPQGPCAPVLLGMDPEFILVDREGRVADASQFLDRYGRAGCDAVRIGETVTYPLAELRPEPKAEPESLLLEMRRVFRDAWSLITDRTLEWRAGAMPADGYPLGGHLHFSGIPLSLEVLQCLDNYLSLPLAALEDPRGRSRRPRYGSLGDFRHQSHGGFEYRTPPSFLVSPLITRGVLHMAYLIAHYYSELNLRPLSYNEVHRAYYEGDRSVLSAWAVRLHQDYGKLKAYEAHRQCIDRLFQQIYSGKTWNESRDIRRLWNLPVLP</sequence>
<feature type="region of interest" description="Disordered" evidence="1">
    <location>
        <begin position="135"/>
        <end position="157"/>
    </location>
</feature>
<keyword evidence="3" id="KW-1185">Reference proteome</keyword>
<dbReference type="Pfam" id="PF14395">
    <property type="entry name" value="COOH-NH2_lig"/>
    <property type="match status" value="1"/>
</dbReference>
<feature type="compositionally biased region" description="Basic and acidic residues" evidence="1">
    <location>
        <begin position="135"/>
        <end position="149"/>
    </location>
</feature>
<dbReference type="AlphaFoldDB" id="A0A4P8XK42"/>
<gene>
    <name evidence="2" type="ORF">E6C60_1968</name>
</gene>
<dbReference type="InterPro" id="IPR025681">
    <property type="entry name" value="COOH-NH2_lig"/>
</dbReference>
<evidence type="ECO:0000313" key="2">
    <source>
        <dbReference type="EMBL" id="QCT02683.1"/>
    </source>
</evidence>
<evidence type="ECO:0008006" key="4">
    <source>
        <dbReference type="Google" id="ProtNLM"/>
    </source>
</evidence>
<protein>
    <recommendedName>
        <fullName evidence="4">PhiEco32-like amidoligase-type 2 protein</fullName>
    </recommendedName>
</protein>
<organism evidence="2 3">
    <name type="scientific">Paenibacillus algicola</name>
    <dbReference type="NCBI Taxonomy" id="2565926"/>
    <lineage>
        <taxon>Bacteria</taxon>
        <taxon>Bacillati</taxon>
        <taxon>Bacillota</taxon>
        <taxon>Bacilli</taxon>
        <taxon>Bacillales</taxon>
        <taxon>Paenibacillaceae</taxon>
        <taxon>Paenibacillus</taxon>
    </lineage>
</organism>
<name>A0A4P8XK42_9BACL</name>
<proteinExistence type="predicted"/>
<dbReference type="KEGG" id="palo:E6C60_1968"/>
<dbReference type="EMBL" id="CP040396">
    <property type="protein sequence ID" value="QCT02683.1"/>
    <property type="molecule type" value="Genomic_DNA"/>
</dbReference>
<accession>A0A4P8XK42</accession>
<evidence type="ECO:0000313" key="3">
    <source>
        <dbReference type="Proteomes" id="UP000300879"/>
    </source>
</evidence>
<dbReference type="RefSeq" id="WP_138225668.1">
    <property type="nucleotide sequence ID" value="NZ_CP040396.1"/>
</dbReference>
<reference evidence="2 3" key="1">
    <citation type="submission" date="2019-05" db="EMBL/GenBank/DDBJ databases">
        <authorList>
            <person name="Chen C."/>
        </authorList>
    </citation>
    <scope>NUCLEOTIDE SEQUENCE [LARGE SCALE GENOMIC DNA]</scope>
    <source>
        <strain evidence="2 3">HB172198</strain>
    </source>
</reference>
<evidence type="ECO:0000256" key="1">
    <source>
        <dbReference type="SAM" id="MobiDB-lite"/>
    </source>
</evidence>
<dbReference type="OrthoDB" id="2078085at2"/>